<evidence type="ECO:0000313" key="14">
    <source>
        <dbReference type="EMBL" id="TBU04503.1"/>
    </source>
</evidence>
<evidence type="ECO:0000256" key="12">
    <source>
        <dbReference type="PROSITE-ProRule" id="PRU10141"/>
    </source>
</evidence>
<dbReference type="GO" id="GO:0005524">
    <property type="term" value="F:ATP binding"/>
    <property type="evidence" value="ECO:0007669"/>
    <property type="project" value="UniProtKB-UniRule"/>
</dbReference>
<dbReference type="PROSITE" id="PS50011">
    <property type="entry name" value="PROTEIN_KINASE_DOM"/>
    <property type="match status" value="1"/>
</dbReference>
<accession>A0A4Q9L9U4</accession>
<dbReference type="GO" id="GO:0000226">
    <property type="term" value="P:microtubule cytoskeleton organization"/>
    <property type="evidence" value="ECO:0007669"/>
    <property type="project" value="TreeGrafter"/>
</dbReference>
<keyword evidence="5" id="KW-0723">Serine/threonine-protein kinase</keyword>
<name>A0A4Q9L9U4_9MICR</name>
<sequence>MKVNEVSDISGNIESELNSILDEKAVSPGYIDESQYLLQKIVGKYKLTKNLGSGGTSKVKLGINNETGEKVAIKIVSKKMSTSSLGKDTEAKRDERIYREVLISTLLNHPHIVRLKDFYYNENNFFLVFEYIKGKQLLDLVARNGALSENDSRRFFRQILSAVGYIHNNSIVHRDLKIENILIDDDGNAKILDFGLSNFYDNKRLLNTFCGSLYFAAPELLMGRQYSGPEIDIWSLGIILYVMLCGKVPFDDKDVHALHSKIKKASLTFVKSLSSEAEELLSGMILPTPSSRLGMDQIVKSVWVNKDYKTNVDFFNNRKFLLKRLRTGYLKLISYVVRSQFPDMEKDVRRYISICKEGKSESLEQIYWARRPTISLYYLFIEAVGLNEDLIEITEDKIDESDISDELCLGTEEDRPQMYHNFVSFVFSKEKNNSFSKYFTGSIFLNSESSLNHIEKTVLGDTSNIDNFPAIKNTYLKGFFKGIKIKPTLSHTEIKKILIQFFTAMKITYEIKEKNYKLIYDINETKCEFKISLYFNKLFKEHFLSVTRLSGDKKLFRDVLVSLAGIFK</sequence>
<keyword evidence="4" id="KW-0963">Cytoplasm</keyword>
<evidence type="ECO:0000259" key="13">
    <source>
        <dbReference type="PROSITE" id="PS50011"/>
    </source>
</evidence>
<evidence type="ECO:0000256" key="3">
    <source>
        <dbReference type="ARBA" id="ARBA00012513"/>
    </source>
</evidence>
<dbReference type="AlphaFoldDB" id="A0A4Q9L9U4"/>
<comment type="similarity">
    <text evidence="2">Belongs to the protein kinase superfamily. CAMK Ser/Thr protein kinase family. NIM1 subfamily.</text>
</comment>
<feature type="binding site" evidence="12">
    <location>
        <position position="74"/>
    </location>
    <ligand>
        <name>ATP</name>
        <dbReference type="ChEBI" id="CHEBI:30616"/>
    </ligand>
</feature>
<dbReference type="VEuPathDB" id="MicrosporidiaDB:CWI36_0755p0010"/>
<evidence type="ECO:0000256" key="9">
    <source>
        <dbReference type="ARBA" id="ARBA00022840"/>
    </source>
</evidence>
<evidence type="ECO:0000313" key="15">
    <source>
        <dbReference type="Proteomes" id="UP000291404"/>
    </source>
</evidence>
<evidence type="ECO:0000256" key="7">
    <source>
        <dbReference type="ARBA" id="ARBA00022741"/>
    </source>
</evidence>
<feature type="domain" description="Protein kinase" evidence="13">
    <location>
        <begin position="45"/>
        <end position="304"/>
    </location>
</feature>
<dbReference type="PANTHER" id="PTHR24346">
    <property type="entry name" value="MAP/MICROTUBULE AFFINITY-REGULATING KINASE"/>
    <property type="match status" value="1"/>
</dbReference>
<dbReference type="PANTHER" id="PTHR24346:SF82">
    <property type="entry name" value="KP78A-RELATED"/>
    <property type="match status" value="1"/>
</dbReference>
<dbReference type="VEuPathDB" id="MicrosporidiaDB:CWI39_0271p0020"/>
<dbReference type="InterPro" id="IPR008271">
    <property type="entry name" value="Ser/Thr_kinase_AS"/>
</dbReference>
<dbReference type="Proteomes" id="UP000291404">
    <property type="component" value="Unassembled WGS sequence"/>
</dbReference>
<gene>
    <name evidence="14" type="ORF">CWI36_0755p0010</name>
</gene>
<dbReference type="SMART" id="SM00220">
    <property type="entry name" value="S_TKc"/>
    <property type="match status" value="1"/>
</dbReference>
<reference evidence="14 15" key="1">
    <citation type="submission" date="2017-12" db="EMBL/GenBank/DDBJ databases">
        <authorList>
            <person name="Pombert J.-F."/>
            <person name="Haag K.L."/>
            <person name="Ebert D."/>
        </authorList>
    </citation>
    <scope>NUCLEOTIDE SEQUENCE [LARGE SCALE GENOMIC DNA]</scope>
    <source>
        <strain evidence="14">BE-OM-2</strain>
    </source>
</reference>
<keyword evidence="6" id="KW-0808">Transferase</keyword>
<dbReference type="Gene3D" id="1.10.510.10">
    <property type="entry name" value="Transferase(Phosphotransferase) domain 1"/>
    <property type="match status" value="1"/>
</dbReference>
<dbReference type="EMBL" id="PITI01000755">
    <property type="protein sequence ID" value="TBU04503.1"/>
    <property type="molecule type" value="Genomic_DNA"/>
</dbReference>
<evidence type="ECO:0000256" key="1">
    <source>
        <dbReference type="ARBA" id="ARBA00004496"/>
    </source>
</evidence>
<organism evidence="14 15">
    <name type="scientific">Hamiltosporidium magnivora</name>
    <dbReference type="NCBI Taxonomy" id="148818"/>
    <lineage>
        <taxon>Eukaryota</taxon>
        <taxon>Fungi</taxon>
        <taxon>Fungi incertae sedis</taxon>
        <taxon>Microsporidia</taxon>
        <taxon>Dubosqiidae</taxon>
        <taxon>Hamiltosporidium</taxon>
    </lineage>
</organism>
<dbReference type="GO" id="GO:0004674">
    <property type="term" value="F:protein serine/threonine kinase activity"/>
    <property type="evidence" value="ECO:0007669"/>
    <property type="project" value="UniProtKB-KW"/>
</dbReference>
<evidence type="ECO:0000256" key="4">
    <source>
        <dbReference type="ARBA" id="ARBA00022490"/>
    </source>
</evidence>
<keyword evidence="7 12" id="KW-0547">Nucleotide-binding</keyword>
<evidence type="ECO:0000256" key="11">
    <source>
        <dbReference type="ARBA" id="ARBA00048679"/>
    </source>
</evidence>
<dbReference type="EC" id="2.7.11.1" evidence="3"/>
<dbReference type="Pfam" id="PF00069">
    <property type="entry name" value="Pkinase"/>
    <property type="match status" value="1"/>
</dbReference>
<evidence type="ECO:0000256" key="2">
    <source>
        <dbReference type="ARBA" id="ARBA00010791"/>
    </source>
</evidence>
<dbReference type="SUPFAM" id="SSF56112">
    <property type="entry name" value="Protein kinase-like (PK-like)"/>
    <property type="match status" value="1"/>
</dbReference>
<proteinExistence type="inferred from homology"/>
<dbReference type="FunFam" id="1.10.510.10:FF:001222">
    <property type="entry name" value="Serine/threonine-protein kinase ppk25"/>
    <property type="match status" value="1"/>
</dbReference>
<comment type="catalytic activity">
    <reaction evidence="10">
        <text>L-threonyl-[protein] + ATP = O-phospho-L-threonyl-[protein] + ADP + H(+)</text>
        <dbReference type="Rhea" id="RHEA:46608"/>
        <dbReference type="Rhea" id="RHEA-COMP:11060"/>
        <dbReference type="Rhea" id="RHEA-COMP:11605"/>
        <dbReference type="ChEBI" id="CHEBI:15378"/>
        <dbReference type="ChEBI" id="CHEBI:30013"/>
        <dbReference type="ChEBI" id="CHEBI:30616"/>
        <dbReference type="ChEBI" id="CHEBI:61977"/>
        <dbReference type="ChEBI" id="CHEBI:456216"/>
        <dbReference type="EC" id="2.7.11.1"/>
    </reaction>
</comment>
<dbReference type="InterPro" id="IPR000719">
    <property type="entry name" value="Prot_kinase_dom"/>
</dbReference>
<dbReference type="PROSITE" id="PS00107">
    <property type="entry name" value="PROTEIN_KINASE_ATP"/>
    <property type="match status" value="1"/>
</dbReference>
<dbReference type="InterPro" id="IPR011009">
    <property type="entry name" value="Kinase-like_dom_sf"/>
</dbReference>
<dbReference type="InterPro" id="IPR017441">
    <property type="entry name" value="Protein_kinase_ATP_BS"/>
</dbReference>
<protein>
    <recommendedName>
        <fullName evidence="3">non-specific serine/threonine protein kinase</fullName>
        <ecNumber evidence="3">2.7.11.1</ecNumber>
    </recommendedName>
</protein>
<comment type="catalytic activity">
    <reaction evidence="11">
        <text>L-seryl-[protein] + ATP = O-phospho-L-seryl-[protein] + ADP + H(+)</text>
        <dbReference type="Rhea" id="RHEA:17989"/>
        <dbReference type="Rhea" id="RHEA-COMP:9863"/>
        <dbReference type="Rhea" id="RHEA-COMP:11604"/>
        <dbReference type="ChEBI" id="CHEBI:15378"/>
        <dbReference type="ChEBI" id="CHEBI:29999"/>
        <dbReference type="ChEBI" id="CHEBI:30616"/>
        <dbReference type="ChEBI" id="CHEBI:83421"/>
        <dbReference type="ChEBI" id="CHEBI:456216"/>
        <dbReference type="EC" id="2.7.11.1"/>
    </reaction>
</comment>
<comment type="subcellular location">
    <subcellularLocation>
        <location evidence="1">Cytoplasm</location>
    </subcellularLocation>
</comment>
<keyword evidence="15" id="KW-1185">Reference proteome</keyword>
<evidence type="ECO:0000256" key="6">
    <source>
        <dbReference type="ARBA" id="ARBA00022679"/>
    </source>
</evidence>
<dbReference type="GO" id="GO:0005737">
    <property type="term" value="C:cytoplasm"/>
    <property type="evidence" value="ECO:0007669"/>
    <property type="project" value="UniProtKB-SubCell"/>
</dbReference>
<evidence type="ECO:0000256" key="10">
    <source>
        <dbReference type="ARBA" id="ARBA00047899"/>
    </source>
</evidence>
<comment type="caution">
    <text evidence="14">The sequence shown here is derived from an EMBL/GenBank/DDBJ whole genome shotgun (WGS) entry which is preliminary data.</text>
</comment>
<evidence type="ECO:0000256" key="5">
    <source>
        <dbReference type="ARBA" id="ARBA00022527"/>
    </source>
</evidence>
<keyword evidence="8 14" id="KW-0418">Kinase</keyword>
<keyword evidence="9 12" id="KW-0067">ATP-binding</keyword>
<dbReference type="STRING" id="148818.A0A4Q9L9U4"/>
<dbReference type="PROSITE" id="PS00108">
    <property type="entry name" value="PROTEIN_KINASE_ST"/>
    <property type="match status" value="1"/>
</dbReference>
<evidence type="ECO:0000256" key="8">
    <source>
        <dbReference type="ARBA" id="ARBA00022777"/>
    </source>
</evidence>
<dbReference type="GO" id="GO:0035556">
    <property type="term" value="P:intracellular signal transduction"/>
    <property type="evidence" value="ECO:0007669"/>
    <property type="project" value="TreeGrafter"/>
</dbReference>